<keyword evidence="1" id="KW-0812">Transmembrane</keyword>
<keyword evidence="3" id="KW-1185">Reference proteome</keyword>
<feature type="transmembrane region" description="Helical" evidence="1">
    <location>
        <begin position="6"/>
        <end position="24"/>
    </location>
</feature>
<evidence type="ECO:0000313" key="3">
    <source>
        <dbReference type="Proteomes" id="UP000315971"/>
    </source>
</evidence>
<keyword evidence="1" id="KW-1133">Transmembrane helix</keyword>
<gene>
    <name evidence="2" type="ORF">SAMN06265350_104204</name>
</gene>
<dbReference type="EMBL" id="FXSZ01000004">
    <property type="protein sequence ID" value="SMO60585.1"/>
    <property type="molecule type" value="Genomic_DNA"/>
</dbReference>
<accession>A0A521CMI5</accession>
<name>A0A521CMI5_9SPHI</name>
<proteinExistence type="predicted"/>
<keyword evidence="1" id="KW-0472">Membrane</keyword>
<evidence type="ECO:0000313" key="2">
    <source>
        <dbReference type="EMBL" id="SMO60585.1"/>
    </source>
</evidence>
<evidence type="ECO:0000256" key="1">
    <source>
        <dbReference type="SAM" id="Phobius"/>
    </source>
</evidence>
<dbReference type="Pfam" id="PF12669">
    <property type="entry name" value="FeoB_associated"/>
    <property type="match status" value="1"/>
</dbReference>
<protein>
    <submittedName>
        <fullName evidence="2">Virus attachment protein p12 family protein</fullName>
    </submittedName>
</protein>
<sequence>MNFQEIIVGILFLAALLYVGRILYRTVRPKNKKCGANCKCGVDFSEIEKK</sequence>
<dbReference type="AlphaFoldDB" id="A0A521CMI5"/>
<organism evidence="2 3">
    <name type="scientific">Solitalea koreensis</name>
    <dbReference type="NCBI Taxonomy" id="543615"/>
    <lineage>
        <taxon>Bacteria</taxon>
        <taxon>Pseudomonadati</taxon>
        <taxon>Bacteroidota</taxon>
        <taxon>Sphingobacteriia</taxon>
        <taxon>Sphingobacteriales</taxon>
        <taxon>Sphingobacteriaceae</taxon>
        <taxon>Solitalea</taxon>
    </lineage>
</organism>
<dbReference type="Proteomes" id="UP000315971">
    <property type="component" value="Unassembled WGS sequence"/>
</dbReference>
<dbReference type="RefSeq" id="WP_142603194.1">
    <property type="nucleotide sequence ID" value="NZ_FXSZ01000004.1"/>
</dbReference>
<reference evidence="2 3" key="1">
    <citation type="submission" date="2017-05" db="EMBL/GenBank/DDBJ databases">
        <authorList>
            <person name="Varghese N."/>
            <person name="Submissions S."/>
        </authorList>
    </citation>
    <scope>NUCLEOTIDE SEQUENCE [LARGE SCALE GENOMIC DNA]</scope>
    <source>
        <strain evidence="2 3">DSM 21342</strain>
    </source>
</reference>